<dbReference type="HOGENOM" id="CLU_1611493_0_0_1"/>
<dbReference type="RefSeq" id="XP_007923524.1">
    <property type="nucleotide sequence ID" value="XM_007925333.1"/>
</dbReference>
<dbReference type="EMBL" id="KB446556">
    <property type="protein sequence ID" value="EME86144.1"/>
    <property type="molecule type" value="Genomic_DNA"/>
</dbReference>
<sequence>MITGLWRPVTPYSVPDSLTIRLPTLQFSYPVSRFGCTATRLEARAEIGLFSSTASKLHLKLVPKGIFGDRCSPGAQGWMSILEVYPSASFITTTSRVNKNTMRSILTFAATIALAVSNLAKPKELRDVCNFHQAQPCLGAHFNYSYKKQKYYRSTDQHKPSDVCK</sequence>
<proteinExistence type="predicted"/>
<evidence type="ECO:0000313" key="2">
    <source>
        <dbReference type="Proteomes" id="UP000016932"/>
    </source>
</evidence>
<evidence type="ECO:0000313" key="1">
    <source>
        <dbReference type="EMBL" id="EME86144.1"/>
    </source>
</evidence>
<keyword evidence="2" id="KW-1185">Reference proteome</keyword>
<dbReference type="VEuPathDB" id="FungiDB:MYCFIDRAFT_171947"/>
<dbReference type="Proteomes" id="UP000016932">
    <property type="component" value="Unassembled WGS sequence"/>
</dbReference>
<dbReference type="KEGG" id="pfj:MYCFIDRAFT_171947"/>
<organism evidence="1 2">
    <name type="scientific">Pseudocercospora fijiensis (strain CIRAD86)</name>
    <name type="common">Black leaf streak disease fungus</name>
    <name type="synonym">Mycosphaerella fijiensis</name>
    <dbReference type="NCBI Taxonomy" id="383855"/>
    <lineage>
        <taxon>Eukaryota</taxon>
        <taxon>Fungi</taxon>
        <taxon>Dikarya</taxon>
        <taxon>Ascomycota</taxon>
        <taxon>Pezizomycotina</taxon>
        <taxon>Dothideomycetes</taxon>
        <taxon>Dothideomycetidae</taxon>
        <taxon>Mycosphaerellales</taxon>
        <taxon>Mycosphaerellaceae</taxon>
        <taxon>Pseudocercospora</taxon>
    </lineage>
</organism>
<name>M3A4U4_PSEFD</name>
<reference evidence="1 2" key="1">
    <citation type="journal article" date="2012" name="PLoS Pathog.">
        <title>Diverse lifestyles and strategies of plant pathogenesis encoded in the genomes of eighteen Dothideomycetes fungi.</title>
        <authorList>
            <person name="Ohm R.A."/>
            <person name="Feau N."/>
            <person name="Henrissat B."/>
            <person name="Schoch C.L."/>
            <person name="Horwitz B.A."/>
            <person name="Barry K.W."/>
            <person name="Condon B.J."/>
            <person name="Copeland A.C."/>
            <person name="Dhillon B."/>
            <person name="Glaser F."/>
            <person name="Hesse C.N."/>
            <person name="Kosti I."/>
            <person name="LaButti K."/>
            <person name="Lindquist E.A."/>
            <person name="Lucas S."/>
            <person name="Salamov A.A."/>
            <person name="Bradshaw R.E."/>
            <person name="Ciuffetti L."/>
            <person name="Hamelin R.C."/>
            <person name="Kema G.H.J."/>
            <person name="Lawrence C."/>
            <person name="Scott J.A."/>
            <person name="Spatafora J.W."/>
            <person name="Turgeon B.G."/>
            <person name="de Wit P.J.G.M."/>
            <person name="Zhong S."/>
            <person name="Goodwin S.B."/>
            <person name="Grigoriev I.V."/>
        </authorList>
    </citation>
    <scope>NUCLEOTIDE SEQUENCE [LARGE SCALE GENOMIC DNA]</scope>
    <source>
        <strain evidence="1 2">CIRAD86</strain>
    </source>
</reference>
<gene>
    <name evidence="1" type="ORF">MYCFIDRAFT_171947</name>
</gene>
<dbReference type="GeneID" id="19332723"/>
<protein>
    <submittedName>
        <fullName evidence="1">Uncharacterized protein</fullName>
    </submittedName>
</protein>
<dbReference type="AlphaFoldDB" id="M3A4U4"/>
<accession>M3A4U4</accession>